<dbReference type="EMBL" id="LAUZ02000001">
    <property type="protein sequence ID" value="KKF02322.1"/>
    <property type="molecule type" value="Genomic_DNA"/>
</dbReference>
<dbReference type="STRING" id="1807.MOBUDSM44075_04445"/>
<proteinExistence type="predicted"/>
<reference evidence="2 5" key="1">
    <citation type="journal article" date="2015" name="Genome Biol. Evol.">
        <title>Characterization of Three Mycobacterium spp. with Potential Use in Bioremediation by Genome Sequencing and Comparative Genomics.</title>
        <authorList>
            <person name="Das S."/>
            <person name="Pettersson B.M."/>
            <person name="Behra P.R."/>
            <person name="Ramesh M."/>
            <person name="Dasgupta S."/>
            <person name="Bhattacharya A."/>
            <person name="Kirsebom L.A."/>
        </authorList>
    </citation>
    <scope>NUCLEOTIDE SEQUENCE [LARGE SCALE GENOMIC DNA]</scope>
    <source>
        <strain evidence="2 5">DSM 44075</strain>
    </source>
</reference>
<evidence type="ECO:0000313" key="3">
    <source>
        <dbReference type="EMBL" id="TDL10303.1"/>
    </source>
</evidence>
<dbReference type="PATRIC" id="fig|1807.13.peg.168"/>
<dbReference type="Proteomes" id="UP000294952">
    <property type="component" value="Unassembled WGS sequence"/>
</dbReference>
<reference evidence="3 6" key="3">
    <citation type="submission" date="2019-01" db="EMBL/GenBank/DDBJ databases">
        <title>High-quality-draft genome sequences of five non-tuberculosis mycobacteriaceae isolated from a nosocomial environment.</title>
        <authorList>
            <person name="Tiago I."/>
            <person name="Alarico S."/>
            <person name="Pereira S.G."/>
            <person name="Coelho C."/>
            <person name="Maranha A."/>
            <person name="Empadinhas N."/>
        </authorList>
    </citation>
    <scope>NUCLEOTIDE SEQUENCE [LARGE SCALE GENOMIC DNA]</scope>
    <source>
        <strain evidence="3 6">22DIII</strain>
    </source>
</reference>
<protein>
    <submittedName>
        <fullName evidence="2">Polyketide cyclase / dehydrase and lipid transport</fullName>
    </submittedName>
    <submittedName>
        <fullName evidence="3">SRPBCC family protein</fullName>
    </submittedName>
</protein>
<dbReference type="RefSeq" id="WP_046362718.1">
    <property type="nucleotide sequence ID" value="NZ_CALTXN010000001.1"/>
</dbReference>
<keyword evidence="4" id="KW-1185">Reference proteome</keyword>
<evidence type="ECO:0000313" key="1">
    <source>
        <dbReference type="EMBL" id="KKF02322.1"/>
    </source>
</evidence>
<organism evidence="2 5">
    <name type="scientific">Mycolicibacterium obuense</name>
    <dbReference type="NCBI Taxonomy" id="1807"/>
    <lineage>
        <taxon>Bacteria</taxon>
        <taxon>Bacillati</taxon>
        <taxon>Actinomycetota</taxon>
        <taxon>Actinomycetes</taxon>
        <taxon>Mycobacteriales</taxon>
        <taxon>Mycobacteriaceae</taxon>
        <taxon>Mycolicibacterium</taxon>
    </lineage>
</organism>
<dbReference type="EMBL" id="JYNU01000057">
    <property type="protein sequence ID" value="KMO69024.1"/>
    <property type="molecule type" value="Genomic_DNA"/>
</dbReference>
<dbReference type="SUPFAM" id="SSF55961">
    <property type="entry name" value="Bet v1-like"/>
    <property type="match status" value="1"/>
</dbReference>
<dbReference type="Proteomes" id="UP000034150">
    <property type="component" value="Unassembled WGS sequence"/>
</dbReference>
<sequence>MTHRLVPTLVAAGVLYAARRYFRDWGTTKAESQDVLPGDERVRPPMLRTTEAVTINAPAEQVWPWLVQMGQNRGGLYGFAPVENAFGLQYRNADQVHPEWQHLEADDEIRLVPKGWMGLPDGLTARVVTVLDGRAIVLRIDALRRVWDVVWSMHLVPCGDDQCRLLIRWRLALRHPGEVVVAELMGPARALLTRGILLGITRRVERQRQAEAAAAAASASLHHTG</sequence>
<evidence type="ECO:0000313" key="5">
    <source>
        <dbReference type="Proteomes" id="UP000036313"/>
    </source>
</evidence>
<gene>
    <name evidence="3" type="ORF">EUA04_10390</name>
    <name evidence="2" type="ORF">MOBUDSM44075_04445</name>
    <name evidence="1" type="ORF">WN67_09215</name>
</gene>
<evidence type="ECO:0000313" key="2">
    <source>
        <dbReference type="EMBL" id="KMO69024.1"/>
    </source>
</evidence>
<dbReference type="OrthoDB" id="3255669at2"/>
<dbReference type="EMBL" id="SDLP01000002">
    <property type="protein sequence ID" value="TDL10303.1"/>
    <property type="molecule type" value="Genomic_DNA"/>
</dbReference>
<dbReference type="AlphaFoldDB" id="A0A0J6VFL0"/>
<comment type="caution">
    <text evidence="2">The sequence shown here is derived from an EMBL/GenBank/DDBJ whole genome shotgun (WGS) entry which is preliminary data.</text>
</comment>
<dbReference type="CDD" id="cd07812">
    <property type="entry name" value="SRPBCC"/>
    <property type="match status" value="1"/>
</dbReference>
<reference evidence="1 4" key="2">
    <citation type="submission" date="2015-04" db="EMBL/GenBank/DDBJ databases">
        <title>Genome sequence of Mycobacterium obuense UC1.</title>
        <authorList>
            <person name="Greninger A.L."/>
            <person name="Cunningham G."/>
            <person name="Chiu C.Y."/>
            <person name="Miller S."/>
        </authorList>
    </citation>
    <scope>NUCLEOTIDE SEQUENCE [LARGE SCALE GENOMIC DNA]</scope>
    <source>
        <strain evidence="1 4">UC1</strain>
    </source>
</reference>
<dbReference type="Proteomes" id="UP000036313">
    <property type="component" value="Unassembled WGS sequence"/>
</dbReference>
<evidence type="ECO:0000313" key="4">
    <source>
        <dbReference type="Proteomes" id="UP000034150"/>
    </source>
</evidence>
<accession>A0A0J6VFL0</accession>
<evidence type="ECO:0000313" key="6">
    <source>
        <dbReference type="Proteomes" id="UP000294952"/>
    </source>
</evidence>
<name>A0A0J6VFL0_9MYCO</name>